<dbReference type="Proteomes" id="UP000265903">
    <property type="component" value="Unassembled WGS sequence"/>
</dbReference>
<gene>
    <name evidence="12 16" type="primary">dnaG</name>
    <name evidence="16" type="ORF">DOQ08_01996</name>
</gene>
<dbReference type="PIRSF" id="PIRSF002811">
    <property type="entry name" value="DnaG"/>
    <property type="match status" value="1"/>
</dbReference>
<dbReference type="GO" id="GO:0003899">
    <property type="term" value="F:DNA-directed RNA polymerase activity"/>
    <property type="evidence" value="ECO:0007669"/>
    <property type="project" value="UniProtKB-UniRule"/>
</dbReference>
<dbReference type="NCBIfam" id="TIGR01391">
    <property type="entry name" value="dnaG"/>
    <property type="match status" value="1"/>
</dbReference>
<keyword evidence="3 12" id="KW-0808">Transferase</keyword>
<name>A0A3M2RBM2_9GAMM</name>
<dbReference type="Gene3D" id="1.20.50.20">
    <property type="entry name" value="DnaG, RNA polymerase domain, helical bundle"/>
    <property type="match status" value="1"/>
</dbReference>
<keyword evidence="7 12" id="KW-0863">Zinc-finger</keyword>
<feature type="domain" description="Toprim" evidence="15">
    <location>
        <begin position="253"/>
        <end position="335"/>
    </location>
</feature>
<evidence type="ECO:0000256" key="9">
    <source>
        <dbReference type="ARBA" id="ARBA00022842"/>
    </source>
</evidence>
<dbReference type="InterPro" id="IPR006171">
    <property type="entry name" value="TOPRIM_dom"/>
</dbReference>
<keyword evidence="8 12" id="KW-0862">Zinc</keyword>
<dbReference type="GO" id="GO:1990077">
    <property type="term" value="C:primosome complex"/>
    <property type="evidence" value="ECO:0007669"/>
    <property type="project" value="UniProtKB-KW"/>
</dbReference>
<dbReference type="Pfam" id="PF13155">
    <property type="entry name" value="Toprim_2"/>
    <property type="match status" value="1"/>
</dbReference>
<dbReference type="SMART" id="SM00493">
    <property type="entry name" value="TOPRIM"/>
    <property type="match status" value="1"/>
</dbReference>
<dbReference type="EMBL" id="QMDL01000003">
    <property type="protein sequence ID" value="RMJ02534.1"/>
    <property type="molecule type" value="Genomic_DNA"/>
</dbReference>
<keyword evidence="17" id="KW-1185">Reference proteome</keyword>
<dbReference type="AlphaFoldDB" id="A0A3M2RBM2"/>
<comment type="cofactor">
    <cofactor evidence="12 13 14">
        <name>Zn(2+)</name>
        <dbReference type="ChEBI" id="CHEBI:29105"/>
    </cofactor>
    <text evidence="12 13 14">Binds 1 zinc ion per monomer.</text>
</comment>
<comment type="domain">
    <text evidence="12">Contains an N-terminal zinc-binding domain, a central core domain that contains the primase activity, and a C-terminal DnaB-binding domain.</text>
</comment>
<dbReference type="GO" id="GO:0003677">
    <property type="term" value="F:DNA binding"/>
    <property type="evidence" value="ECO:0007669"/>
    <property type="project" value="UniProtKB-KW"/>
</dbReference>
<keyword evidence="1 12" id="KW-0240">DNA-directed RNA polymerase</keyword>
<feature type="zinc finger region" description="CHC2-type" evidence="12 14">
    <location>
        <begin position="40"/>
        <end position="64"/>
    </location>
</feature>
<sequence length="584" mass="65930">MSGLIPQRFVEDLLDRIDLGELIGSRITLKKAGGNYKACCPFHDEKTPSFNVRPDKGFYHCFGCGAHGDAISFIREFEGLGFTEAVEELAKRAGMEVPYDKVAKQEMQQARTLTDALDFASKFYHSALTSQQGAYAQDYLKQRGLDDDIIARYQIGFAPGSGTALYDAAPRDLKKPLLETKTVSDKYGKPRDLFRNRVMFPIRNTRGKTIAFGGRTLGDDKAKYINSPESDVFHKSREIYGLHEARQATRQLDKLLVVEGYMDVIALAQHGIDYAVATLGTATNQDSLTALLRQVRHIVFCFDGDQAGFRAADRAMENALELIADGLHLQFLMLPEGEDPDTLVRKEGAEAFQKRIEGATPLSRFLFDRQSEGLDLELPEHRGELRARAEQLLNKMPRCTLRDAMWQEMLRLCGGRNQWQSRQQNSKNYKAKGWRGERQHRPTEERVDVKLSKDSTLCLALLEAPELATEIKAQADSTRQLDQAGRFARWLLDKNIQTRKALIAELATDKQARDRFYNLFDGLEHIPARESTLAAARELLSPNEEAARQQRLATLLRNLAKLTPEQREELRTLSAGTLNPKAEH</sequence>
<keyword evidence="10 12" id="KW-0238">DNA-binding</keyword>
<dbReference type="HAMAP" id="MF_00974">
    <property type="entry name" value="DNA_primase_DnaG"/>
    <property type="match status" value="1"/>
</dbReference>
<keyword evidence="2 12" id="KW-0639">Primosome</keyword>
<comment type="similarity">
    <text evidence="12 13">Belongs to the DnaG primase family.</text>
</comment>
<dbReference type="PANTHER" id="PTHR30313:SF2">
    <property type="entry name" value="DNA PRIMASE"/>
    <property type="match status" value="1"/>
</dbReference>
<comment type="subunit">
    <text evidence="12">Monomer. Interacts with DnaB.</text>
</comment>
<dbReference type="Pfam" id="PF01807">
    <property type="entry name" value="Zn_ribbon_DnaG"/>
    <property type="match status" value="1"/>
</dbReference>
<evidence type="ECO:0000256" key="11">
    <source>
        <dbReference type="ARBA" id="ARBA00023163"/>
    </source>
</evidence>
<dbReference type="InterPro" id="IPR006295">
    <property type="entry name" value="DNA_primase_DnaG"/>
</dbReference>
<dbReference type="GO" id="GO:0000428">
    <property type="term" value="C:DNA-directed RNA polymerase complex"/>
    <property type="evidence" value="ECO:0007669"/>
    <property type="project" value="UniProtKB-KW"/>
</dbReference>
<keyword evidence="4 12" id="KW-0548">Nucleotidyltransferase</keyword>
<keyword evidence="6 12" id="KW-0479">Metal-binding</keyword>
<dbReference type="GO" id="GO:0008270">
    <property type="term" value="F:zinc ion binding"/>
    <property type="evidence" value="ECO:0007669"/>
    <property type="project" value="UniProtKB-UniRule"/>
</dbReference>
<dbReference type="InterPro" id="IPR013264">
    <property type="entry name" value="DNAG_N"/>
</dbReference>
<dbReference type="SUPFAM" id="SSF56731">
    <property type="entry name" value="DNA primase core"/>
    <property type="match status" value="1"/>
</dbReference>
<dbReference type="InterPro" id="IPR037068">
    <property type="entry name" value="DNA_primase_core_N_sf"/>
</dbReference>
<dbReference type="InterPro" id="IPR034151">
    <property type="entry name" value="TOPRIM_DnaG_bac"/>
</dbReference>
<keyword evidence="9" id="KW-0460">Magnesium</keyword>
<evidence type="ECO:0000256" key="4">
    <source>
        <dbReference type="ARBA" id="ARBA00022695"/>
    </source>
</evidence>
<evidence type="ECO:0000256" key="2">
    <source>
        <dbReference type="ARBA" id="ARBA00022515"/>
    </source>
</evidence>
<dbReference type="EC" id="2.7.7.101" evidence="12"/>
<evidence type="ECO:0000313" key="17">
    <source>
        <dbReference type="Proteomes" id="UP000265903"/>
    </source>
</evidence>
<dbReference type="InterPro" id="IPR030846">
    <property type="entry name" value="DnaG_bac"/>
</dbReference>
<dbReference type="SUPFAM" id="SSF57783">
    <property type="entry name" value="Zinc beta-ribbon"/>
    <property type="match status" value="1"/>
</dbReference>
<comment type="catalytic activity">
    <reaction evidence="12">
        <text>ssDNA + n NTP = ssDNA/pppN(pN)n-1 hybrid + (n-1) diphosphate.</text>
        <dbReference type="EC" id="2.7.7.101"/>
    </reaction>
</comment>
<dbReference type="OrthoDB" id="9803773at2"/>
<evidence type="ECO:0000256" key="10">
    <source>
        <dbReference type="ARBA" id="ARBA00023125"/>
    </source>
</evidence>
<evidence type="ECO:0000256" key="13">
    <source>
        <dbReference type="PIRNR" id="PIRNR002811"/>
    </source>
</evidence>
<protein>
    <recommendedName>
        <fullName evidence="12 13">DNA primase</fullName>
        <ecNumber evidence="12">2.7.7.101</ecNumber>
    </recommendedName>
</protein>
<evidence type="ECO:0000256" key="6">
    <source>
        <dbReference type="ARBA" id="ARBA00022723"/>
    </source>
</evidence>
<dbReference type="RefSeq" id="WP_114334785.1">
    <property type="nucleotide sequence ID" value="NZ_QMDL01000003.1"/>
</dbReference>
<dbReference type="FunFam" id="3.40.1360.10:FF:000002">
    <property type="entry name" value="DNA primase"/>
    <property type="match status" value="1"/>
</dbReference>
<dbReference type="InterPro" id="IPR002694">
    <property type="entry name" value="Znf_CHC2"/>
</dbReference>
<evidence type="ECO:0000256" key="5">
    <source>
        <dbReference type="ARBA" id="ARBA00022705"/>
    </source>
</evidence>
<proteinExistence type="inferred from homology"/>
<accession>A0A3M2RBM2</accession>
<evidence type="ECO:0000259" key="15">
    <source>
        <dbReference type="PROSITE" id="PS50880"/>
    </source>
</evidence>
<evidence type="ECO:0000256" key="8">
    <source>
        <dbReference type="ARBA" id="ARBA00022833"/>
    </source>
</evidence>
<dbReference type="CDD" id="cd03364">
    <property type="entry name" value="TOPRIM_DnaG_primases"/>
    <property type="match status" value="1"/>
</dbReference>
<dbReference type="PANTHER" id="PTHR30313">
    <property type="entry name" value="DNA PRIMASE"/>
    <property type="match status" value="1"/>
</dbReference>
<dbReference type="Gene3D" id="3.90.580.10">
    <property type="entry name" value="Zinc finger, CHC2-type domain"/>
    <property type="match status" value="1"/>
</dbReference>
<keyword evidence="11 12" id="KW-0804">Transcription</keyword>
<evidence type="ECO:0000256" key="14">
    <source>
        <dbReference type="PIRSR" id="PIRSR002811-1"/>
    </source>
</evidence>
<dbReference type="FunFam" id="3.90.580.10:FF:000001">
    <property type="entry name" value="DNA primase"/>
    <property type="match status" value="1"/>
</dbReference>
<reference evidence="16 17" key="1">
    <citation type="submission" date="2018-08" db="EMBL/GenBank/DDBJ databases">
        <title>Whole Genome Sequence of the Moderate Halophilic Marine Bacterium Marinobacter litoralis Sw-45.</title>
        <authorList>
            <person name="Musa H."/>
        </authorList>
    </citation>
    <scope>NUCLEOTIDE SEQUENCE [LARGE SCALE GENOMIC DNA]</scope>
    <source>
        <strain evidence="16 17">Sw-45</strain>
    </source>
</reference>
<evidence type="ECO:0000256" key="1">
    <source>
        <dbReference type="ARBA" id="ARBA00022478"/>
    </source>
</evidence>
<evidence type="ECO:0000256" key="7">
    <source>
        <dbReference type="ARBA" id="ARBA00022771"/>
    </source>
</evidence>
<dbReference type="Pfam" id="PF08275">
    <property type="entry name" value="DNAG_N"/>
    <property type="match status" value="1"/>
</dbReference>
<evidence type="ECO:0000256" key="12">
    <source>
        <dbReference type="HAMAP-Rule" id="MF_00974"/>
    </source>
</evidence>
<evidence type="ECO:0000313" key="16">
    <source>
        <dbReference type="EMBL" id="RMJ02534.1"/>
    </source>
</evidence>
<keyword evidence="5 12" id="KW-0235">DNA replication</keyword>
<comment type="caution">
    <text evidence="16">The sequence shown here is derived from an EMBL/GenBank/DDBJ whole genome shotgun (WGS) entry which is preliminary data.</text>
</comment>
<dbReference type="GO" id="GO:0006269">
    <property type="term" value="P:DNA replication, synthesis of primer"/>
    <property type="evidence" value="ECO:0007669"/>
    <property type="project" value="UniProtKB-UniRule"/>
</dbReference>
<dbReference type="Gene3D" id="3.90.980.10">
    <property type="entry name" value="DNA primase, catalytic core, N-terminal domain"/>
    <property type="match status" value="1"/>
</dbReference>
<dbReference type="Gene3D" id="3.40.1360.10">
    <property type="match status" value="1"/>
</dbReference>
<dbReference type="SMART" id="SM00400">
    <property type="entry name" value="ZnF_CHCC"/>
    <property type="match status" value="1"/>
</dbReference>
<dbReference type="InterPro" id="IPR050219">
    <property type="entry name" value="DnaG_primase"/>
</dbReference>
<dbReference type="InterPro" id="IPR036977">
    <property type="entry name" value="DNA_primase_Znf_CHC2"/>
</dbReference>
<dbReference type="PROSITE" id="PS50880">
    <property type="entry name" value="TOPRIM"/>
    <property type="match status" value="1"/>
</dbReference>
<evidence type="ECO:0000256" key="3">
    <source>
        <dbReference type="ARBA" id="ARBA00022679"/>
    </source>
</evidence>
<organism evidence="16 17">
    <name type="scientific">Marinobacter litoralis</name>
    <dbReference type="NCBI Taxonomy" id="187981"/>
    <lineage>
        <taxon>Bacteria</taxon>
        <taxon>Pseudomonadati</taxon>
        <taxon>Pseudomonadota</taxon>
        <taxon>Gammaproteobacteria</taxon>
        <taxon>Pseudomonadales</taxon>
        <taxon>Marinobacteraceae</taxon>
        <taxon>Marinobacter</taxon>
    </lineage>
</organism>
<dbReference type="GO" id="GO:0005737">
    <property type="term" value="C:cytoplasm"/>
    <property type="evidence" value="ECO:0007669"/>
    <property type="project" value="TreeGrafter"/>
</dbReference>
<comment type="function">
    <text evidence="12 13">RNA polymerase that catalyzes the synthesis of short RNA molecules used as primers for DNA polymerase during DNA replication.</text>
</comment>